<comment type="caution">
    <text evidence="1">The sequence shown here is derived from an EMBL/GenBank/DDBJ whole genome shotgun (WGS) entry which is preliminary data.</text>
</comment>
<evidence type="ECO:0000313" key="1">
    <source>
        <dbReference type="EMBL" id="GFO60973.1"/>
    </source>
</evidence>
<reference evidence="2" key="1">
    <citation type="submission" date="2020-06" db="EMBL/GenBank/DDBJ databases">
        <title>Draft genomic sequence of Geomonas sp. Red330.</title>
        <authorList>
            <person name="Itoh H."/>
            <person name="Zhenxing X."/>
            <person name="Ushijima N."/>
            <person name="Masuda Y."/>
            <person name="Shiratori Y."/>
            <person name="Senoo K."/>
        </authorList>
    </citation>
    <scope>NUCLEOTIDE SEQUENCE [LARGE SCALE GENOMIC DNA]</scope>
    <source>
        <strain evidence="2">Red330</strain>
    </source>
</reference>
<dbReference type="AlphaFoldDB" id="A0A6V8MMM4"/>
<dbReference type="InterPro" id="IPR000600">
    <property type="entry name" value="ROK"/>
</dbReference>
<name>A0A6V8MMM4_9BACT</name>
<dbReference type="InterPro" id="IPR043129">
    <property type="entry name" value="ATPase_NBD"/>
</dbReference>
<dbReference type="GO" id="GO:0004396">
    <property type="term" value="F:hexokinase activity"/>
    <property type="evidence" value="ECO:0007669"/>
    <property type="project" value="TreeGrafter"/>
</dbReference>
<organism evidence="1 2">
    <name type="scientific">Geomonas silvestris</name>
    <dbReference type="NCBI Taxonomy" id="2740184"/>
    <lineage>
        <taxon>Bacteria</taxon>
        <taxon>Pseudomonadati</taxon>
        <taxon>Thermodesulfobacteriota</taxon>
        <taxon>Desulfuromonadia</taxon>
        <taxon>Geobacterales</taxon>
        <taxon>Geobacteraceae</taxon>
        <taxon>Geomonas</taxon>
    </lineage>
</organism>
<dbReference type="PROSITE" id="PS01125">
    <property type="entry name" value="ROK"/>
    <property type="match status" value="1"/>
</dbReference>
<dbReference type="CDD" id="cd24066">
    <property type="entry name" value="ASKHA_NBD_ROK_EcFRK-like"/>
    <property type="match status" value="1"/>
</dbReference>
<dbReference type="SUPFAM" id="SSF53067">
    <property type="entry name" value="Actin-like ATPase domain"/>
    <property type="match status" value="1"/>
</dbReference>
<dbReference type="Proteomes" id="UP000556026">
    <property type="component" value="Unassembled WGS sequence"/>
</dbReference>
<dbReference type="PANTHER" id="PTHR18964">
    <property type="entry name" value="ROK (REPRESSOR, ORF, KINASE) FAMILY"/>
    <property type="match status" value="1"/>
</dbReference>
<dbReference type="RefSeq" id="WP_183355776.1">
    <property type="nucleotide sequence ID" value="NZ_BLXX01000011.1"/>
</dbReference>
<dbReference type="EMBL" id="BLXX01000011">
    <property type="protein sequence ID" value="GFO60973.1"/>
    <property type="molecule type" value="Genomic_DNA"/>
</dbReference>
<keyword evidence="1" id="KW-0418">Kinase</keyword>
<evidence type="ECO:0000313" key="2">
    <source>
        <dbReference type="Proteomes" id="UP000556026"/>
    </source>
</evidence>
<proteinExistence type="predicted"/>
<protein>
    <submittedName>
        <fullName evidence="1">Fructokinase</fullName>
    </submittedName>
</protein>
<dbReference type="Pfam" id="PF00480">
    <property type="entry name" value="ROK"/>
    <property type="match status" value="1"/>
</dbReference>
<dbReference type="InterPro" id="IPR049874">
    <property type="entry name" value="ROK_cs"/>
</dbReference>
<sequence>MDTPKPFRIGIDLGGTKTEAVLLSPTGSPLLRERRDTPLAGGYRAILESVAELVAEAQARVPQGAASMLGIGIPGSVDEVTGLVRNANSTCLIGNPLPADLERLLGRPVGVRNDADCFTLAECRMGAGSGYPMVFGVIMGTGCGGGLAIDGVVGEGPHRIRGEWGHFSVDPQGAPCYCGNRGCVETKISGSGVEAAFLARYGEALTMAEIVAGARAGEPRCRRSFDIFLDDFGRCLGGLLSLLDPDAVVLGGGLSNIAELYTEGVERVRHYAFHNDLTTPILKNRLGDSAGVFGAAWIGA</sequence>
<keyword evidence="2" id="KW-1185">Reference proteome</keyword>
<keyword evidence="1" id="KW-0808">Transferase</keyword>
<dbReference type="PANTHER" id="PTHR18964:SF174">
    <property type="entry name" value="D-ALLOSE KINASE-RELATED"/>
    <property type="match status" value="1"/>
</dbReference>
<dbReference type="Gene3D" id="3.30.420.40">
    <property type="match status" value="2"/>
</dbReference>
<accession>A0A6V8MMM4</accession>
<gene>
    <name evidence="1" type="ORF">GMST_32980</name>
</gene>